<keyword evidence="2" id="KW-0723">Serine/threonine-protein kinase</keyword>
<feature type="transmembrane region" description="Helical" evidence="9">
    <location>
        <begin position="252"/>
        <end position="275"/>
    </location>
</feature>
<dbReference type="Gene3D" id="1.10.510.10">
    <property type="entry name" value="Transferase(Phosphotransferase) domain 1"/>
    <property type="match status" value="1"/>
</dbReference>
<dbReference type="Pfam" id="PF19160">
    <property type="entry name" value="SPARK"/>
    <property type="match status" value="1"/>
</dbReference>
<evidence type="ECO:0000256" key="1">
    <source>
        <dbReference type="ARBA" id="ARBA00008542"/>
    </source>
</evidence>
<feature type="signal peptide" evidence="10">
    <location>
        <begin position="1"/>
        <end position="26"/>
    </location>
</feature>
<dbReference type="PANTHER" id="PTHR47989:SF36">
    <property type="entry name" value="PROTEIN KINASE DOMAIN-CONTAINING PROTEIN"/>
    <property type="match status" value="1"/>
</dbReference>
<dbReference type="SUPFAM" id="SSF56112">
    <property type="entry name" value="Protein kinase-like (PK-like)"/>
    <property type="match status" value="1"/>
</dbReference>
<keyword evidence="7 8" id="KW-0067">ATP-binding</keyword>
<evidence type="ECO:0000256" key="8">
    <source>
        <dbReference type="PROSITE-ProRule" id="PRU10141"/>
    </source>
</evidence>
<feature type="domain" description="Protein kinase" evidence="11">
    <location>
        <begin position="324"/>
        <end position="621"/>
    </location>
</feature>
<keyword evidence="13" id="KW-1185">Reference proteome</keyword>
<dbReference type="SMART" id="SM00220">
    <property type="entry name" value="S_TKc"/>
    <property type="match status" value="1"/>
</dbReference>
<dbReference type="InterPro" id="IPR008271">
    <property type="entry name" value="Ser/Thr_kinase_AS"/>
</dbReference>
<reference evidence="12" key="1">
    <citation type="submission" date="2019-11" db="EMBL/GenBank/DDBJ databases">
        <authorList>
            <person name="Liu Y."/>
            <person name="Hou J."/>
            <person name="Li T.-Q."/>
            <person name="Guan C.-H."/>
            <person name="Wu X."/>
            <person name="Wu H.-Z."/>
            <person name="Ling F."/>
            <person name="Zhang R."/>
            <person name="Shi X.-G."/>
            <person name="Ren J.-P."/>
            <person name="Chen E.-F."/>
            <person name="Sun J.-M."/>
        </authorList>
    </citation>
    <scope>NUCLEOTIDE SEQUENCE</scope>
    <source>
        <strain evidence="12">Adult_tree_wgs_1</strain>
        <tissue evidence="12">Leaves</tissue>
    </source>
</reference>
<evidence type="ECO:0000256" key="9">
    <source>
        <dbReference type="SAM" id="Phobius"/>
    </source>
</evidence>
<evidence type="ECO:0000313" key="12">
    <source>
        <dbReference type="EMBL" id="KAF7128165.1"/>
    </source>
</evidence>
<keyword evidence="3" id="KW-0808">Transferase</keyword>
<dbReference type="AlphaFoldDB" id="A0A834L929"/>
<dbReference type="FunFam" id="3.40.50.880:FF:000015">
    <property type="entry name" value="Protein DJ-1 homolog C"/>
    <property type="match status" value="2"/>
</dbReference>
<keyword evidence="9" id="KW-1133">Transmembrane helix</keyword>
<dbReference type="NCBIfam" id="TIGR01383">
    <property type="entry name" value="not_thiJ"/>
    <property type="match status" value="1"/>
</dbReference>
<dbReference type="PROSITE" id="PS00107">
    <property type="entry name" value="PROTEIN_KINASE_ATP"/>
    <property type="match status" value="1"/>
</dbReference>
<dbReference type="InterPro" id="IPR011009">
    <property type="entry name" value="Kinase-like_dom_sf"/>
</dbReference>
<evidence type="ECO:0000256" key="6">
    <source>
        <dbReference type="ARBA" id="ARBA00022777"/>
    </source>
</evidence>
<keyword evidence="9" id="KW-0812">Transmembrane</keyword>
<dbReference type="Gene3D" id="3.40.50.880">
    <property type="match status" value="2"/>
</dbReference>
<sequence length="1076" mass="117853">MVVYRTAALLGLLFFLEMHFSQTVSATDCPLDLSGSNFTLAASICSNDEDRGTCCRYLNALIAVSIAGYANLTGDLGVSSDLSQICLGSISETLELYGVTTNATAFCGFGTKIPVNYECQGRTTVTQMLESPKFANVTANCELPLSVETDCRTCLNAGILYLRNLIGAVDNLTLSTCRDATFVALASQVDNGSAVDIASCFFGVQGLMTPSDQTPSLSSPQASPSPLVASSPSQLSLTLPLKQKHHVYHLTLIPGLGLAVTAVAVMMLVVLIFLIRRKSRELENSDTIDKASSKAFGQLPRRFQGGPTSMFRKFTHKEMKAATDNFNTVIGQGGFGTVFKAQFSDGSVVAVKRMDKISEQAEDEFCREIELLARLHHRHLVALRGFCIARRERFLIYEYMANGSLKDHLHNSGRTPLSWQNRIQIAIDVANALEYLHFYCYPPLCHRDIKSSNILLDENFVAKAHDSMAIILHSDLQFVVKVADFGLAHASKDGSICFEPVNTDIRGTPGYMDPEYVVTQELTEKSDVYSYGVVLLELLTARRAIQDNKNLVEWSQVFMNSDSRLPELVDPTIADSFDFDQLQTFVSIIRLCIQREGRARPSIKQVLRLLYECSDPMHSGFVEAVEEGEYEGTEAKGRTSRGKMRGGELIFHSGDGRATVREIHGPICKAQDRSPLVNSGQIQTHKQVQISSTRGLLTTTKVLIPIGFGTEEMEAVIMIDVLRRAGADVTVASVHPQLEIKASGGTKLVADASISACWNETYDLVALPGGMPGSITLRDCELLRKITSKQAEEKRLYGAISAAPAVTLLPWGLLKRKEMTGHPQFMGKLPTLWKVESKIQVSDELTTSRGPGTCFEFAISLVEQLFGESVAVEVAKLLLMGATKEDPRKEEFNGVEWTVGHTPHVLIPVANGSEAAETVMIADILRRAKVNVVIASVEKSVKIRASQGTKIVADKLIGKAAESIYDLIILPGGFVGTERLHKSRILKKLLKEQESSDRIYGAICSSSEILHRQGLLKGKRAMDSARVVIDGKVITSRGLSTTTEMALAIVSKLFGHTRAWSVAESLVFEYPRELKD</sequence>
<keyword evidence="4" id="KW-0677">Repeat</keyword>
<evidence type="ECO:0000256" key="3">
    <source>
        <dbReference type="ARBA" id="ARBA00022679"/>
    </source>
</evidence>
<dbReference type="PROSITE" id="PS00108">
    <property type="entry name" value="PROTEIN_KINASE_ST"/>
    <property type="match status" value="1"/>
</dbReference>
<dbReference type="InterPro" id="IPR006287">
    <property type="entry name" value="DJ-1"/>
</dbReference>
<dbReference type="GO" id="GO:0005524">
    <property type="term" value="F:ATP binding"/>
    <property type="evidence" value="ECO:0007669"/>
    <property type="project" value="UniProtKB-UniRule"/>
</dbReference>
<dbReference type="InterPro" id="IPR043891">
    <property type="entry name" value="SPARK"/>
</dbReference>
<dbReference type="Gene3D" id="3.30.200.20">
    <property type="entry name" value="Phosphorylase Kinase, domain 1"/>
    <property type="match status" value="1"/>
</dbReference>
<comment type="caution">
    <text evidence="12">The sequence shown here is derived from an EMBL/GenBank/DDBJ whole genome shotgun (WGS) entry which is preliminary data.</text>
</comment>
<organism evidence="12 13">
    <name type="scientific">Rhododendron simsii</name>
    <name type="common">Sims's rhododendron</name>
    <dbReference type="NCBI Taxonomy" id="118357"/>
    <lineage>
        <taxon>Eukaryota</taxon>
        <taxon>Viridiplantae</taxon>
        <taxon>Streptophyta</taxon>
        <taxon>Embryophyta</taxon>
        <taxon>Tracheophyta</taxon>
        <taxon>Spermatophyta</taxon>
        <taxon>Magnoliopsida</taxon>
        <taxon>eudicotyledons</taxon>
        <taxon>Gunneridae</taxon>
        <taxon>Pentapetalae</taxon>
        <taxon>asterids</taxon>
        <taxon>Ericales</taxon>
        <taxon>Ericaceae</taxon>
        <taxon>Ericoideae</taxon>
        <taxon>Rhodoreae</taxon>
        <taxon>Rhododendron</taxon>
    </lineage>
</organism>
<feature type="chain" id="PRO_5032608471" description="Protein kinase domain-containing protein" evidence="10">
    <location>
        <begin position="27"/>
        <end position="1076"/>
    </location>
</feature>
<dbReference type="EMBL" id="WJXA01000011">
    <property type="protein sequence ID" value="KAF7128165.1"/>
    <property type="molecule type" value="Genomic_DNA"/>
</dbReference>
<dbReference type="OrthoDB" id="543156at2759"/>
<dbReference type="InterPro" id="IPR002818">
    <property type="entry name" value="DJ-1/PfpI"/>
</dbReference>
<dbReference type="CDD" id="cd03135">
    <property type="entry name" value="GATase1_DJ-1"/>
    <property type="match status" value="2"/>
</dbReference>
<proteinExistence type="inferred from homology"/>
<dbReference type="PROSITE" id="PS50011">
    <property type="entry name" value="PROTEIN_KINASE_DOM"/>
    <property type="match status" value="1"/>
</dbReference>
<evidence type="ECO:0000256" key="7">
    <source>
        <dbReference type="ARBA" id="ARBA00022840"/>
    </source>
</evidence>
<dbReference type="Pfam" id="PF00069">
    <property type="entry name" value="Pkinase"/>
    <property type="match status" value="1"/>
</dbReference>
<dbReference type="InterPro" id="IPR017441">
    <property type="entry name" value="Protein_kinase_ATP_BS"/>
</dbReference>
<dbReference type="GO" id="GO:0004674">
    <property type="term" value="F:protein serine/threonine kinase activity"/>
    <property type="evidence" value="ECO:0007669"/>
    <property type="project" value="UniProtKB-KW"/>
</dbReference>
<evidence type="ECO:0000259" key="11">
    <source>
        <dbReference type="PROSITE" id="PS50011"/>
    </source>
</evidence>
<keyword evidence="5 8" id="KW-0547">Nucleotide-binding</keyword>
<dbReference type="GO" id="GO:0005737">
    <property type="term" value="C:cytoplasm"/>
    <property type="evidence" value="ECO:0007669"/>
    <property type="project" value="UniProtKB-ARBA"/>
</dbReference>
<feature type="binding site" evidence="8">
    <location>
        <position position="352"/>
    </location>
    <ligand>
        <name>ATP</name>
        <dbReference type="ChEBI" id="CHEBI:30616"/>
    </ligand>
</feature>
<dbReference type="InterPro" id="IPR000719">
    <property type="entry name" value="Prot_kinase_dom"/>
</dbReference>
<dbReference type="Pfam" id="PF01965">
    <property type="entry name" value="DJ-1_PfpI"/>
    <property type="match status" value="2"/>
</dbReference>
<accession>A0A834L929</accession>
<keyword evidence="9" id="KW-0472">Membrane</keyword>
<evidence type="ECO:0000256" key="2">
    <source>
        <dbReference type="ARBA" id="ARBA00022527"/>
    </source>
</evidence>
<evidence type="ECO:0000256" key="10">
    <source>
        <dbReference type="SAM" id="SignalP"/>
    </source>
</evidence>
<dbReference type="FunFam" id="3.30.200.20:FF:000420">
    <property type="entry name" value="Putative receptor-like protein kinase"/>
    <property type="match status" value="1"/>
</dbReference>
<evidence type="ECO:0000256" key="5">
    <source>
        <dbReference type="ARBA" id="ARBA00022741"/>
    </source>
</evidence>
<name>A0A834L929_RHOSS</name>
<dbReference type="CDD" id="cd14066">
    <property type="entry name" value="STKc_IRAK"/>
    <property type="match status" value="1"/>
</dbReference>
<evidence type="ECO:0000313" key="13">
    <source>
        <dbReference type="Proteomes" id="UP000626092"/>
    </source>
</evidence>
<gene>
    <name evidence="12" type="ORF">RHSIM_Rhsim11G0164900</name>
</gene>
<protein>
    <recommendedName>
        <fullName evidence="11">Protein kinase domain-containing protein</fullName>
    </recommendedName>
</protein>
<dbReference type="InterPro" id="IPR029062">
    <property type="entry name" value="Class_I_gatase-like"/>
</dbReference>
<dbReference type="Proteomes" id="UP000626092">
    <property type="component" value="Unassembled WGS sequence"/>
</dbReference>
<dbReference type="PANTHER" id="PTHR47989">
    <property type="entry name" value="OS01G0750732 PROTEIN"/>
    <property type="match status" value="1"/>
</dbReference>
<comment type="similarity">
    <text evidence="1">Belongs to the peptidase C56 family.</text>
</comment>
<dbReference type="SUPFAM" id="SSF52317">
    <property type="entry name" value="Class I glutamine amidotransferase-like"/>
    <property type="match status" value="2"/>
</dbReference>
<keyword evidence="10" id="KW-0732">Signal</keyword>
<evidence type="ECO:0000256" key="4">
    <source>
        <dbReference type="ARBA" id="ARBA00022737"/>
    </source>
</evidence>
<keyword evidence="6" id="KW-0418">Kinase</keyword>